<keyword evidence="3" id="KW-1185">Reference proteome</keyword>
<sequence>MFLHLAHEKAGAEWEEGLERVHGKDSGEDNKPERLVKEQKVNLDGLSASWDLFPGGNLVLSRQALNVSNTWSCGKTLYLNPNFHYNTARITKKHSILVAYPKD</sequence>
<reference evidence="2" key="1">
    <citation type="submission" date="2021-12" db="EMBL/GenBank/DDBJ databases">
        <title>Curvularia clavata genome.</title>
        <authorList>
            <person name="Cao Y."/>
        </authorList>
    </citation>
    <scope>NUCLEOTIDE SEQUENCE</scope>
    <source>
        <strain evidence="2">Yc1106</strain>
    </source>
</reference>
<organism evidence="2 3">
    <name type="scientific">Curvularia clavata</name>
    <dbReference type="NCBI Taxonomy" id="95742"/>
    <lineage>
        <taxon>Eukaryota</taxon>
        <taxon>Fungi</taxon>
        <taxon>Dikarya</taxon>
        <taxon>Ascomycota</taxon>
        <taxon>Pezizomycotina</taxon>
        <taxon>Dothideomycetes</taxon>
        <taxon>Pleosporomycetidae</taxon>
        <taxon>Pleosporales</taxon>
        <taxon>Pleosporineae</taxon>
        <taxon>Pleosporaceae</taxon>
        <taxon>Curvularia</taxon>
    </lineage>
</organism>
<protein>
    <submittedName>
        <fullName evidence="2">Uncharacterized protein</fullName>
    </submittedName>
</protein>
<evidence type="ECO:0000256" key="1">
    <source>
        <dbReference type="SAM" id="MobiDB-lite"/>
    </source>
</evidence>
<dbReference type="EMBL" id="CP089274">
    <property type="protein sequence ID" value="USP73244.1"/>
    <property type="molecule type" value="Genomic_DNA"/>
</dbReference>
<dbReference type="AlphaFoldDB" id="A0A9Q8Z028"/>
<name>A0A9Q8Z028_CURCL</name>
<proteinExistence type="predicted"/>
<dbReference type="VEuPathDB" id="FungiDB:yc1106_00518"/>
<gene>
    <name evidence="2" type="ORF">yc1106_00518</name>
</gene>
<feature type="region of interest" description="Disordered" evidence="1">
    <location>
        <begin position="1"/>
        <end position="33"/>
    </location>
</feature>
<dbReference type="Proteomes" id="UP001056012">
    <property type="component" value="Chromosome 1"/>
</dbReference>
<evidence type="ECO:0000313" key="3">
    <source>
        <dbReference type="Proteomes" id="UP001056012"/>
    </source>
</evidence>
<evidence type="ECO:0000313" key="2">
    <source>
        <dbReference type="EMBL" id="USP73244.1"/>
    </source>
</evidence>
<accession>A0A9Q8Z028</accession>